<dbReference type="AlphaFoldDB" id="A0A6A4C2S3"/>
<keyword evidence="2" id="KW-1185">Reference proteome</keyword>
<sequence length="92" mass="10520">MKGAAGSGVVAQDELVRLPDLDVKVFDTCDMLEAYLQTYSKTYISAPPARTRNERFGDNDTADSEKIPIEMKFYNVCTHFRFEQFERTPQFG</sequence>
<organism evidence="1 2">
    <name type="scientific">Phytophthora rubi</name>
    <dbReference type="NCBI Taxonomy" id="129364"/>
    <lineage>
        <taxon>Eukaryota</taxon>
        <taxon>Sar</taxon>
        <taxon>Stramenopiles</taxon>
        <taxon>Oomycota</taxon>
        <taxon>Peronosporomycetes</taxon>
        <taxon>Peronosporales</taxon>
        <taxon>Peronosporaceae</taxon>
        <taxon>Phytophthora</taxon>
    </lineage>
</organism>
<reference evidence="1 2" key="1">
    <citation type="submission" date="2018-08" db="EMBL/GenBank/DDBJ databases">
        <title>Genomic investigation of the strawberry pathogen Phytophthora fragariae indicates pathogenicity is determined by transcriptional variation in three key races.</title>
        <authorList>
            <person name="Adams T.M."/>
            <person name="Armitage A.D."/>
            <person name="Sobczyk M.K."/>
            <person name="Bates H.J."/>
            <person name="Dunwell J.M."/>
            <person name="Nellist C.F."/>
            <person name="Harrison R.J."/>
        </authorList>
    </citation>
    <scope>NUCLEOTIDE SEQUENCE [LARGE SCALE GENOMIC DNA]</scope>
    <source>
        <strain evidence="1 2">SCRP333</strain>
    </source>
</reference>
<dbReference type="Proteomes" id="UP000434957">
    <property type="component" value="Unassembled WGS sequence"/>
</dbReference>
<protein>
    <submittedName>
        <fullName evidence="1">Uncharacterized protein</fullName>
    </submittedName>
</protein>
<dbReference type="EMBL" id="QXFT01004073">
    <property type="protein sequence ID" value="KAE9280461.1"/>
    <property type="molecule type" value="Genomic_DNA"/>
</dbReference>
<accession>A0A6A4C2S3</accession>
<gene>
    <name evidence="1" type="ORF">PR003_g27955</name>
</gene>
<evidence type="ECO:0000313" key="2">
    <source>
        <dbReference type="Proteomes" id="UP000434957"/>
    </source>
</evidence>
<name>A0A6A4C2S3_9STRA</name>
<comment type="caution">
    <text evidence="1">The sequence shown here is derived from an EMBL/GenBank/DDBJ whole genome shotgun (WGS) entry which is preliminary data.</text>
</comment>
<evidence type="ECO:0000313" key="1">
    <source>
        <dbReference type="EMBL" id="KAE9280461.1"/>
    </source>
</evidence>
<proteinExistence type="predicted"/>